<feature type="domain" description="Tetrapyrrole methylase" evidence="6">
    <location>
        <begin position="8"/>
        <end position="217"/>
    </location>
</feature>
<organism evidence="7 8">
    <name type="scientific">Staphylococcus caprae</name>
    <dbReference type="NCBI Taxonomy" id="29380"/>
    <lineage>
        <taxon>Bacteria</taxon>
        <taxon>Bacillati</taxon>
        <taxon>Bacillota</taxon>
        <taxon>Bacilli</taxon>
        <taxon>Bacillales</taxon>
        <taxon>Staphylococcaceae</taxon>
        <taxon>Staphylococcus</taxon>
    </lineage>
</organism>
<dbReference type="InterPro" id="IPR050161">
    <property type="entry name" value="Siro_Cobalamin_biosynth"/>
</dbReference>
<name>A0ABN5W639_9STAP</name>
<dbReference type="InterPro" id="IPR014776">
    <property type="entry name" value="4pyrrole_Mease_sub2"/>
</dbReference>
<dbReference type="Gene3D" id="3.30.950.10">
    <property type="entry name" value="Methyltransferase, Cobalt-precorrin-4 Transmethylase, Domain 2"/>
    <property type="match status" value="1"/>
</dbReference>
<keyword evidence="8" id="KW-1185">Reference proteome</keyword>
<dbReference type="InterPro" id="IPR014777">
    <property type="entry name" value="4pyrrole_Mease_sub1"/>
</dbReference>
<dbReference type="RefSeq" id="WP_002444048.1">
    <property type="nucleotide sequence ID" value="NZ_AP018585.1"/>
</dbReference>
<evidence type="ECO:0000256" key="3">
    <source>
        <dbReference type="ARBA" id="ARBA00022679"/>
    </source>
</evidence>
<dbReference type="EC" id="2.1.1.107" evidence="1"/>
<keyword evidence="5" id="KW-0627">Porphyrin biosynthesis</keyword>
<dbReference type="SUPFAM" id="SSF53790">
    <property type="entry name" value="Tetrapyrrole methylase"/>
    <property type="match status" value="1"/>
</dbReference>
<evidence type="ECO:0000259" key="6">
    <source>
        <dbReference type="Pfam" id="PF00590"/>
    </source>
</evidence>
<dbReference type="Gene3D" id="3.40.1010.10">
    <property type="entry name" value="Cobalt-precorrin-4 Transmethylase, Domain 1"/>
    <property type="match status" value="1"/>
</dbReference>
<dbReference type="NCBIfam" id="TIGR01469">
    <property type="entry name" value="cobA_cysG_Cterm"/>
    <property type="match status" value="1"/>
</dbReference>
<evidence type="ECO:0000256" key="2">
    <source>
        <dbReference type="ARBA" id="ARBA00022603"/>
    </source>
</evidence>
<gene>
    <name evidence="7" type="primary">nasF</name>
    <name evidence="7" type="ORF">JMUB590_0567</name>
</gene>
<reference evidence="7 8" key="1">
    <citation type="submission" date="2018-05" db="EMBL/GenBank/DDBJ databases">
        <title>Complete genome sequencing of three human clinical isolates of Staphylococcus caprae reveals virulence factors similar to those of S. epidermidis and S. capitis.</title>
        <authorList>
            <person name="Watanabe S."/>
            <person name="Cui L."/>
        </authorList>
    </citation>
    <scope>NUCLEOTIDE SEQUENCE [LARGE SCALE GENOMIC DNA]</scope>
    <source>
        <strain evidence="7 8">JMUB590</strain>
    </source>
</reference>
<dbReference type="InterPro" id="IPR006366">
    <property type="entry name" value="CobA/CysG_C"/>
</dbReference>
<sequence>MSVDSMGKVYLVGAGPGNPNLLTKKAEKLIRAADVILYDRLVNPLILQYAPPHTEMIDVGKKPYFKHIQQDEINMKMVQMAKKYHCVIRLKGGDPAIFGRVTEEITTLKAYGIEHEIVPGVTSASAAVASLNTGLTMRSIVPSVTFSTGHFKDSSNRETDIRNLINGGTLAIYMGIKRLGHIIEQITAYTNEDYPIAIVFNATCYNQQVVTGYLSTIEETLSQTHFDGQPGICILGSLVKYIDQSNFNMEKMAEDVMPTLYLIKGDKELALRKAEELYEEGKQCLLDYDEQYHPSQQTIYQNLINQYHIEYIEV</sequence>
<evidence type="ECO:0000256" key="4">
    <source>
        <dbReference type="ARBA" id="ARBA00022691"/>
    </source>
</evidence>
<keyword evidence="4" id="KW-0949">S-adenosyl-L-methionine</keyword>
<dbReference type="PANTHER" id="PTHR45790:SF3">
    <property type="entry name" value="S-ADENOSYL-L-METHIONINE-DEPENDENT UROPORPHYRINOGEN III METHYLTRANSFERASE, CHLOROPLASTIC"/>
    <property type="match status" value="1"/>
</dbReference>
<dbReference type="GO" id="GO:0016740">
    <property type="term" value="F:transferase activity"/>
    <property type="evidence" value="ECO:0007669"/>
    <property type="project" value="UniProtKB-KW"/>
</dbReference>
<accession>A0ABN5W639</accession>
<keyword evidence="2" id="KW-0489">Methyltransferase</keyword>
<protein>
    <recommendedName>
        <fullName evidence="1">uroporphyrinogen-III C-methyltransferase</fullName>
        <ecNumber evidence="1">2.1.1.107</ecNumber>
    </recommendedName>
</protein>
<evidence type="ECO:0000313" key="7">
    <source>
        <dbReference type="EMBL" id="BBD91677.1"/>
    </source>
</evidence>
<dbReference type="PANTHER" id="PTHR45790">
    <property type="entry name" value="SIROHEME SYNTHASE-RELATED"/>
    <property type="match status" value="1"/>
</dbReference>
<dbReference type="CDD" id="cd11642">
    <property type="entry name" value="SUMT"/>
    <property type="match status" value="1"/>
</dbReference>
<dbReference type="InterPro" id="IPR035996">
    <property type="entry name" value="4pyrrol_Methylase_sf"/>
</dbReference>
<dbReference type="EMBL" id="AP018586">
    <property type="protein sequence ID" value="BBD91677.1"/>
    <property type="molecule type" value="Genomic_DNA"/>
</dbReference>
<dbReference type="NCBIfam" id="NF004790">
    <property type="entry name" value="PRK06136.1"/>
    <property type="match status" value="1"/>
</dbReference>
<dbReference type="Pfam" id="PF00590">
    <property type="entry name" value="TP_methylase"/>
    <property type="match status" value="1"/>
</dbReference>
<evidence type="ECO:0000256" key="1">
    <source>
        <dbReference type="ARBA" id="ARBA00012162"/>
    </source>
</evidence>
<dbReference type="InterPro" id="IPR000878">
    <property type="entry name" value="4pyrrol_Mease"/>
</dbReference>
<dbReference type="GeneID" id="58050337"/>
<evidence type="ECO:0000256" key="5">
    <source>
        <dbReference type="ARBA" id="ARBA00023244"/>
    </source>
</evidence>
<evidence type="ECO:0000313" key="8">
    <source>
        <dbReference type="Proteomes" id="UP000274772"/>
    </source>
</evidence>
<keyword evidence="3 7" id="KW-0808">Transferase</keyword>
<proteinExistence type="predicted"/>
<dbReference type="Proteomes" id="UP000274772">
    <property type="component" value="Chromosome"/>
</dbReference>